<dbReference type="AlphaFoldDB" id="A8PDX2"/>
<dbReference type="Proteomes" id="UP000001861">
    <property type="component" value="Unassembled WGS sequence"/>
</dbReference>
<dbReference type="GeneID" id="6017339"/>
<dbReference type="RefSeq" id="XP_001840682.2">
    <property type="nucleotide sequence ID" value="XM_001840630.2"/>
</dbReference>
<name>A8PDX2_COPC7</name>
<dbReference type="VEuPathDB" id="FungiDB:CC1G_09733"/>
<dbReference type="KEGG" id="cci:CC1G_09733"/>
<feature type="region of interest" description="Disordered" evidence="1">
    <location>
        <begin position="358"/>
        <end position="384"/>
    </location>
</feature>
<comment type="caution">
    <text evidence="2">The sequence shown here is derived from an EMBL/GenBank/DDBJ whole genome shotgun (WGS) entry which is preliminary data.</text>
</comment>
<gene>
    <name evidence="2" type="ORF">CC1G_09733</name>
</gene>
<evidence type="ECO:0000256" key="1">
    <source>
        <dbReference type="SAM" id="MobiDB-lite"/>
    </source>
</evidence>
<reference evidence="2 3" key="1">
    <citation type="journal article" date="2010" name="Proc. Natl. Acad. Sci. U.S.A.">
        <title>Insights into evolution of multicellular fungi from the assembled chromosomes of the mushroom Coprinopsis cinerea (Coprinus cinereus).</title>
        <authorList>
            <person name="Stajich J.E."/>
            <person name="Wilke S.K."/>
            <person name="Ahren D."/>
            <person name="Au C.H."/>
            <person name="Birren B.W."/>
            <person name="Borodovsky M."/>
            <person name="Burns C."/>
            <person name="Canback B."/>
            <person name="Casselton L.A."/>
            <person name="Cheng C.K."/>
            <person name="Deng J."/>
            <person name="Dietrich F.S."/>
            <person name="Fargo D.C."/>
            <person name="Farman M.L."/>
            <person name="Gathman A.C."/>
            <person name="Goldberg J."/>
            <person name="Guigo R."/>
            <person name="Hoegger P.J."/>
            <person name="Hooker J.B."/>
            <person name="Huggins A."/>
            <person name="James T.Y."/>
            <person name="Kamada T."/>
            <person name="Kilaru S."/>
            <person name="Kodira C."/>
            <person name="Kues U."/>
            <person name="Kupfer D."/>
            <person name="Kwan H.S."/>
            <person name="Lomsadze A."/>
            <person name="Li W."/>
            <person name="Lilly W.W."/>
            <person name="Ma L.J."/>
            <person name="Mackey A.J."/>
            <person name="Manning G."/>
            <person name="Martin F."/>
            <person name="Muraguchi H."/>
            <person name="Natvig D.O."/>
            <person name="Palmerini H."/>
            <person name="Ramesh M.A."/>
            <person name="Rehmeyer C.J."/>
            <person name="Roe B.A."/>
            <person name="Shenoy N."/>
            <person name="Stanke M."/>
            <person name="Ter-Hovhannisyan V."/>
            <person name="Tunlid A."/>
            <person name="Velagapudi R."/>
            <person name="Vision T.J."/>
            <person name="Zeng Q."/>
            <person name="Zolan M.E."/>
            <person name="Pukkila P.J."/>
        </authorList>
    </citation>
    <scope>NUCLEOTIDE SEQUENCE [LARGE SCALE GENOMIC DNA]</scope>
    <source>
        <strain evidence="3">Okayama-7 / 130 / ATCC MYA-4618 / FGSC 9003</strain>
    </source>
</reference>
<sequence length="412" mass="46519">MNLAANWEADCLPWVRASRTEAFFFSWSKAGAIQAAEKLGIDPDDIQRTNNPLESFNGHLKGTYWDPYSHSGRLPRLDLWVRLVITDIIPDFFEKLRIEEQNQAYRQSILQGPPPASASAKTPVQSWIDELENGSDDEIEDEVDAEPIMVDDHDHAENDQPRIEDVREEIEDQDPVVSIENGEPKIDDVREEIEDPESFVMVSEPSLQARDDDMIIEPSVVEEEERSARRILIISGANYRAERKAWSLMTRAPWRKTPYGYLIIIPRFPFPSQSPEAPLPDPAVSIASSTSATSHDLSLLNEITTLTMDIQNDHDELCRKVQRLLSISPDPEAAQASIHSYLSPAILKRLKTEDISRSVSSIDETTEASAEQQDPEDTEGGGGVVLARTFDGKLVPFVKKRKEKRIVSHRIR</sequence>
<organism evidence="2 3">
    <name type="scientific">Coprinopsis cinerea (strain Okayama-7 / 130 / ATCC MYA-4618 / FGSC 9003)</name>
    <name type="common">Inky cap fungus</name>
    <name type="synonym">Hormographiella aspergillata</name>
    <dbReference type="NCBI Taxonomy" id="240176"/>
    <lineage>
        <taxon>Eukaryota</taxon>
        <taxon>Fungi</taxon>
        <taxon>Dikarya</taxon>
        <taxon>Basidiomycota</taxon>
        <taxon>Agaricomycotina</taxon>
        <taxon>Agaricomycetes</taxon>
        <taxon>Agaricomycetidae</taxon>
        <taxon>Agaricales</taxon>
        <taxon>Agaricineae</taxon>
        <taxon>Psathyrellaceae</taxon>
        <taxon>Coprinopsis</taxon>
    </lineage>
</organism>
<protein>
    <submittedName>
        <fullName evidence="2">Uncharacterized protein</fullName>
    </submittedName>
</protein>
<feature type="compositionally biased region" description="Polar residues" evidence="1">
    <location>
        <begin position="358"/>
        <end position="372"/>
    </location>
</feature>
<evidence type="ECO:0000313" key="3">
    <source>
        <dbReference type="Proteomes" id="UP000001861"/>
    </source>
</evidence>
<dbReference type="OrthoDB" id="2422225at2759"/>
<accession>A8PDX2</accession>
<dbReference type="EMBL" id="AACS02000007">
    <property type="protein sequence ID" value="EAU81091.2"/>
    <property type="molecule type" value="Genomic_DNA"/>
</dbReference>
<evidence type="ECO:0000313" key="2">
    <source>
        <dbReference type="EMBL" id="EAU81091.2"/>
    </source>
</evidence>
<dbReference type="InParanoid" id="A8PDX2"/>
<dbReference type="HOGENOM" id="CLU_667337_0_0_1"/>
<keyword evidence="3" id="KW-1185">Reference proteome</keyword>
<proteinExistence type="predicted"/>